<dbReference type="EMBL" id="GGEC01035362">
    <property type="protein sequence ID" value="MBX15846.1"/>
    <property type="molecule type" value="Transcribed_RNA"/>
</dbReference>
<sequence length="29" mass="3572">MQREKPPLTSMQPNERYHIDFNHPSQYQV</sequence>
<evidence type="ECO:0000313" key="2">
    <source>
        <dbReference type="EMBL" id="MBX15846.1"/>
    </source>
</evidence>
<protein>
    <submittedName>
        <fullName evidence="2">Uncharacterized protein</fullName>
    </submittedName>
</protein>
<evidence type="ECO:0000256" key="1">
    <source>
        <dbReference type="SAM" id="MobiDB-lite"/>
    </source>
</evidence>
<accession>A0A2P2LCY8</accession>
<reference evidence="2" key="1">
    <citation type="submission" date="2018-02" db="EMBL/GenBank/DDBJ databases">
        <title>Rhizophora mucronata_Transcriptome.</title>
        <authorList>
            <person name="Meera S.P."/>
            <person name="Sreeshan A."/>
            <person name="Augustine A."/>
        </authorList>
    </citation>
    <scope>NUCLEOTIDE SEQUENCE</scope>
    <source>
        <tissue evidence="2">Leaf</tissue>
    </source>
</reference>
<dbReference type="AlphaFoldDB" id="A0A2P2LCY8"/>
<organism evidence="2">
    <name type="scientific">Rhizophora mucronata</name>
    <name type="common">Asiatic mangrove</name>
    <dbReference type="NCBI Taxonomy" id="61149"/>
    <lineage>
        <taxon>Eukaryota</taxon>
        <taxon>Viridiplantae</taxon>
        <taxon>Streptophyta</taxon>
        <taxon>Embryophyta</taxon>
        <taxon>Tracheophyta</taxon>
        <taxon>Spermatophyta</taxon>
        <taxon>Magnoliopsida</taxon>
        <taxon>eudicotyledons</taxon>
        <taxon>Gunneridae</taxon>
        <taxon>Pentapetalae</taxon>
        <taxon>rosids</taxon>
        <taxon>fabids</taxon>
        <taxon>Malpighiales</taxon>
        <taxon>Rhizophoraceae</taxon>
        <taxon>Rhizophora</taxon>
    </lineage>
</organism>
<proteinExistence type="predicted"/>
<name>A0A2P2LCY8_RHIMU</name>
<feature type="region of interest" description="Disordered" evidence="1">
    <location>
        <begin position="1"/>
        <end position="29"/>
    </location>
</feature>